<name>A0A0L0G444_9EUKA</name>
<dbReference type="AlphaFoldDB" id="A0A0L0G444"/>
<keyword evidence="2" id="KW-1185">Reference proteome</keyword>
<sequence length="164" mass="19215">MSATQSAESAMDYLLAQIKPRVTRDTYYALYDYKIMVIYSINMVSETTRMLALLYYSTACRELEIFREDPVYGIQRIASRIRKLWIDIAAYALVFVRLCFRTFCRIVRDRCTDKYPKPGSFTELIAVIRDVIVLFVAEVLVRMRTLAPSTSWKTHQCDDRQSSY</sequence>
<dbReference type="GeneID" id="25904436"/>
<dbReference type="Proteomes" id="UP000054560">
    <property type="component" value="Unassembled WGS sequence"/>
</dbReference>
<proteinExistence type="predicted"/>
<accession>A0A0L0G444</accession>
<evidence type="ECO:0000313" key="1">
    <source>
        <dbReference type="EMBL" id="KNC83825.1"/>
    </source>
</evidence>
<gene>
    <name evidence="1" type="ORF">SARC_03932</name>
</gene>
<protein>
    <submittedName>
        <fullName evidence="1">Uncharacterized protein</fullName>
    </submittedName>
</protein>
<dbReference type="EMBL" id="KQ241807">
    <property type="protein sequence ID" value="KNC83825.1"/>
    <property type="molecule type" value="Genomic_DNA"/>
</dbReference>
<organism evidence="1 2">
    <name type="scientific">Sphaeroforma arctica JP610</name>
    <dbReference type="NCBI Taxonomy" id="667725"/>
    <lineage>
        <taxon>Eukaryota</taxon>
        <taxon>Ichthyosporea</taxon>
        <taxon>Ichthyophonida</taxon>
        <taxon>Sphaeroforma</taxon>
    </lineage>
</organism>
<reference evidence="1 2" key="1">
    <citation type="submission" date="2011-02" db="EMBL/GenBank/DDBJ databases">
        <title>The Genome Sequence of Sphaeroforma arctica JP610.</title>
        <authorList>
            <consortium name="The Broad Institute Genome Sequencing Platform"/>
            <person name="Russ C."/>
            <person name="Cuomo C."/>
            <person name="Young S.K."/>
            <person name="Zeng Q."/>
            <person name="Gargeya S."/>
            <person name="Alvarado L."/>
            <person name="Berlin A."/>
            <person name="Chapman S.B."/>
            <person name="Chen Z."/>
            <person name="Freedman E."/>
            <person name="Gellesch M."/>
            <person name="Goldberg J."/>
            <person name="Griggs A."/>
            <person name="Gujja S."/>
            <person name="Heilman E."/>
            <person name="Heiman D."/>
            <person name="Howarth C."/>
            <person name="Mehta T."/>
            <person name="Neiman D."/>
            <person name="Pearson M."/>
            <person name="Roberts A."/>
            <person name="Saif S."/>
            <person name="Shea T."/>
            <person name="Shenoy N."/>
            <person name="Sisk P."/>
            <person name="Stolte C."/>
            <person name="Sykes S."/>
            <person name="White J."/>
            <person name="Yandava C."/>
            <person name="Burger G."/>
            <person name="Gray M.W."/>
            <person name="Holland P.W.H."/>
            <person name="King N."/>
            <person name="Lang F.B.F."/>
            <person name="Roger A.J."/>
            <person name="Ruiz-Trillo I."/>
            <person name="Haas B."/>
            <person name="Nusbaum C."/>
            <person name="Birren B."/>
        </authorList>
    </citation>
    <scope>NUCLEOTIDE SEQUENCE [LARGE SCALE GENOMIC DNA]</scope>
    <source>
        <strain evidence="1 2">JP610</strain>
    </source>
</reference>
<evidence type="ECO:0000313" key="2">
    <source>
        <dbReference type="Proteomes" id="UP000054560"/>
    </source>
</evidence>
<dbReference type="RefSeq" id="XP_014157727.1">
    <property type="nucleotide sequence ID" value="XM_014302252.1"/>
</dbReference>